<dbReference type="EMBL" id="CP013650">
    <property type="protein sequence ID" value="ALS97416.1"/>
    <property type="molecule type" value="Genomic_DNA"/>
</dbReference>
<evidence type="ECO:0000259" key="5">
    <source>
        <dbReference type="PROSITE" id="PS50937"/>
    </source>
</evidence>
<dbReference type="RefSeq" id="WP_062476462.1">
    <property type="nucleotide sequence ID" value="NZ_CP013650.1"/>
</dbReference>
<sequence>MDSGATGEAHVDDHQCRVSRATLLYYEKEGLLQPAMRSDKGYRYYGQDQQQRLQRIPQFRGFGLSTRDIRLILHKRDESRSEQLLLQQLSLLDQQIERLRQQQLAIIRFLQFSGTSEDNMMTKQRWSEIMRASGMDDEAMWNWHRQFEQMEPGAHREFLESLNIPPTEIADIRSRCQV</sequence>
<dbReference type="KEGG" id="lal:AT746_03425"/>
<dbReference type="SMART" id="SM00422">
    <property type="entry name" value="HTH_MERR"/>
    <property type="match status" value="1"/>
</dbReference>
<dbReference type="GO" id="GO:0003677">
    <property type="term" value="F:DNA binding"/>
    <property type="evidence" value="ECO:0007669"/>
    <property type="project" value="UniProtKB-KW"/>
</dbReference>
<organism evidence="6 7">
    <name type="scientific">Lacimicrobium alkaliphilum</name>
    <dbReference type="NCBI Taxonomy" id="1526571"/>
    <lineage>
        <taxon>Bacteria</taxon>
        <taxon>Pseudomonadati</taxon>
        <taxon>Pseudomonadota</taxon>
        <taxon>Gammaproteobacteria</taxon>
        <taxon>Alteromonadales</taxon>
        <taxon>Alteromonadaceae</taxon>
        <taxon>Lacimicrobium</taxon>
    </lineage>
</organism>
<evidence type="ECO:0000256" key="1">
    <source>
        <dbReference type="ARBA" id="ARBA00022491"/>
    </source>
</evidence>
<reference evidence="6 7" key="1">
    <citation type="submission" date="2015-12" db="EMBL/GenBank/DDBJ databases">
        <title>Complete genome of Lacimicrobium alkaliphilum KCTC 32984.</title>
        <authorList>
            <person name="Kim S.-G."/>
            <person name="Lee Y.-J."/>
        </authorList>
    </citation>
    <scope>NUCLEOTIDE SEQUENCE [LARGE SCALE GENOMIC DNA]</scope>
    <source>
        <strain evidence="6 7">YelD216</strain>
    </source>
</reference>
<dbReference type="OrthoDB" id="9802039at2"/>
<dbReference type="Proteomes" id="UP000068447">
    <property type="component" value="Chromosome"/>
</dbReference>
<name>A0A0U3AWS9_9ALTE</name>
<keyword evidence="4" id="KW-0804">Transcription</keyword>
<keyword evidence="2" id="KW-0805">Transcription regulation</keyword>
<protein>
    <recommendedName>
        <fullName evidence="5">HTH merR-type domain-containing protein</fullName>
    </recommendedName>
</protein>
<proteinExistence type="predicted"/>
<dbReference type="GO" id="GO:0003700">
    <property type="term" value="F:DNA-binding transcription factor activity"/>
    <property type="evidence" value="ECO:0007669"/>
    <property type="project" value="InterPro"/>
</dbReference>
<evidence type="ECO:0000256" key="4">
    <source>
        <dbReference type="ARBA" id="ARBA00023163"/>
    </source>
</evidence>
<evidence type="ECO:0000313" key="6">
    <source>
        <dbReference type="EMBL" id="ALS97416.1"/>
    </source>
</evidence>
<keyword evidence="1" id="KW-0678">Repressor</keyword>
<keyword evidence="3" id="KW-0238">DNA-binding</keyword>
<evidence type="ECO:0000313" key="7">
    <source>
        <dbReference type="Proteomes" id="UP000068447"/>
    </source>
</evidence>
<dbReference type="AlphaFoldDB" id="A0A0U3AWS9"/>
<dbReference type="InterPro" id="IPR047057">
    <property type="entry name" value="MerR_fam"/>
</dbReference>
<dbReference type="InterPro" id="IPR000551">
    <property type="entry name" value="MerR-type_HTH_dom"/>
</dbReference>
<dbReference type="PANTHER" id="PTHR30204">
    <property type="entry name" value="REDOX-CYCLING DRUG-SENSING TRANSCRIPTIONAL ACTIVATOR SOXR"/>
    <property type="match status" value="1"/>
</dbReference>
<dbReference type="PANTHER" id="PTHR30204:SF69">
    <property type="entry name" value="MERR-FAMILY TRANSCRIPTIONAL REGULATOR"/>
    <property type="match status" value="1"/>
</dbReference>
<dbReference type="Pfam" id="PF13411">
    <property type="entry name" value="MerR_1"/>
    <property type="match status" value="1"/>
</dbReference>
<keyword evidence="7" id="KW-1185">Reference proteome</keyword>
<feature type="domain" description="HTH merR-type" evidence="5">
    <location>
        <begin position="16"/>
        <end position="75"/>
    </location>
</feature>
<dbReference type="STRING" id="1526571.AT746_03425"/>
<accession>A0A0U3AWS9</accession>
<dbReference type="Gene3D" id="1.10.1660.10">
    <property type="match status" value="1"/>
</dbReference>
<gene>
    <name evidence="6" type="ORF">AT746_03425</name>
</gene>
<dbReference type="SUPFAM" id="SSF46955">
    <property type="entry name" value="Putative DNA-binding domain"/>
    <property type="match status" value="1"/>
</dbReference>
<dbReference type="InterPro" id="IPR009061">
    <property type="entry name" value="DNA-bd_dom_put_sf"/>
</dbReference>
<evidence type="ECO:0000256" key="3">
    <source>
        <dbReference type="ARBA" id="ARBA00023125"/>
    </source>
</evidence>
<evidence type="ECO:0000256" key="2">
    <source>
        <dbReference type="ARBA" id="ARBA00023015"/>
    </source>
</evidence>
<dbReference type="PROSITE" id="PS50937">
    <property type="entry name" value="HTH_MERR_2"/>
    <property type="match status" value="1"/>
</dbReference>